<keyword evidence="5" id="KW-1185">Reference proteome</keyword>
<dbReference type="KEGG" id="tch:CHITON_1529"/>
<dbReference type="Proteomes" id="UP000093069">
    <property type="component" value="Chromosome I"/>
</dbReference>
<evidence type="ECO:0000313" key="5">
    <source>
        <dbReference type="Proteomes" id="UP000250189"/>
    </source>
</evidence>
<evidence type="ECO:0000313" key="4">
    <source>
        <dbReference type="Proteomes" id="UP000093069"/>
    </source>
</evidence>
<dbReference type="Proteomes" id="UP000250189">
    <property type="component" value="Chromosome"/>
</dbReference>
<feature type="transmembrane region" description="Helical" evidence="1">
    <location>
        <begin position="224"/>
        <end position="245"/>
    </location>
</feature>
<protein>
    <submittedName>
        <fullName evidence="3">Uncharacterized protein</fullName>
    </submittedName>
</protein>
<feature type="transmembrane region" description="Helical" evidence="1">
    <location>
        <begin position="345"/>
        <end position="362"/>
    </location>
</feature>
<feature type="transmembrane region" description="Helical" evidence="1">
    <location>
        <begin position="34"/>
        <end position="56"/>
    </location>
</feature>
<gene>
    <name evidence="2" type="ORF">A3L04_06970</name>
    <name evidence="3" type="ORF">CHITON_1529</name>
</gene>
<feature type="transmembrane region" description="Helical" evidence="1">
    <location>
        <begin position="133"/>
        <end position="152"/>
    </location>
</feature>
<feature type="transmembrane region" description="Helical" evidence="1">
    <location>
        <begin position="398"/>
        <end position="417"/>
    </location>
</feature>
<dbReference type="EMBL" id="LN999010">
    <property type="protein sequence ID" value="CUX78308.1"/>
    <property type="molecule type" value="Genomic_DNA"/>
</dbReference>
<dbReference type="AlphaFoldDB" id="A0A170SPF6"/>
<dbReference type="GeneID" id="33322307"/>
<feature type="transmembrane region" description="Helical" evidence="1">
    <location>
        <begin position="7"/>
        <end position="28"/>
    </location>
</feature>
<dbReference type="RefSeq" id="WP_068578247.1">
    <property type="nucleotide sequence ID" value="NZ_CP015193.1"/>
</dbReference>
<dbReference type="EMBL" id="CP015193">
    <property type="protein sequence ID" value="ASJ16834.1"/>
    <property type="molecule type" value="Genomic_DNA"/>
</dbReference>
<accession>A0A170SPF6</accession>
<keyword evidence="1" id="KW-0812">Transmembrane</keyword>
<evidence type="ECO:0000313" key="2">
    <source>
        <dbReference type="EMBL" id="ASJ16834.1"/>
    </source>
</evidence>
<evidence type="ECO:0000256" key="1">
    <source>
        <dbReference type="SAM" id="Phobius"/>
    </source>
</evidence>
<name>A0A170SPF6_9EURY</name>
<keyword evidence="1" id="KW-0472">Membrane</keyword>
<reference evidence="4" key="1">
    <citation type="submission" date="2016-01" db="EMBL/GenBank/DDBJ databases">
        <authorList>
            <person name="Vorgias C.E."/>
        </authorList>
    </citation>
    <scope>NUCLEOTIDE SEQUENCE [LARGE SCALE GENOMIC DNA]</scope>
</reference>
<feature type="transmembrane region" description="Helical" evidence="1">
    <location>
        <begin position="304"/>
        <end position="325"/>
    </location>
</feature>
<feature type="transmembrane region" description="Helical" evidence="1">
    <location>
        <begin position="76"/>
        <end position="97"/>
    </location>
</feature>
<dbReference type="NCBIfam" id="NF037979">
    <property type="entry name" value="Na_transp"/>
    <property type="match status" value="1"/>
</dbReference>
<dbReference type="OrthoDB" id="86283at2157"/>
<dbReference type="STRING" id="54262.CHITON_1529"/>
<keyword evidence="1" id="KW-1133">Transmembrane helix</keyword>
<proteinExistence type="predicted"/>
<reference evidence="2 5" key="3">
    <citation type="submission" date="2016-04" db="EMBL/GenBank/DDBJ databases">
        <title>Complete genome sequence of Thermococcus chitonophagus type strain GC74.</title>
        <authorList>
            <person name="Oger P.M."/>
        </authorList>
    </citation>
    <scope>NUCLEOTIDE SEQUENCE [LARGE SCALE GENOMIC DNA]</scope>
    <source>
        <strain evidence="2 5">GC74</strain>
    </source>
</reference>
<feature type="transmembrane region" description="Helical" evidence="1">
    <location>
        <begin position="423"/>
        <end position="440"/>
    </location>
</feature>
<reference evidence="3" key="2">
    <citation type="submission" date="2016-01" db="EMBL/GenBank/DDBJ databases">
        <authorList>
            <person name="McClelland M."/>
            <person name="Jain A."/>
            <person name="Saraogi P."/>
            <person name="Mendelson R."/>
            <person name="Westerman R."/>
            <person name="SanMiguel P."/>
            <person name="Csonka L."/>
        </authorList>
    </citation>
    <scope>NUCLEOTIDE SEQUENCE</scope>
    <source>
        <strain evidence="3">1</strain>
    </source>
</reference>
<organism evidence="3 4">
    <name type="scientific">Thermococcus chitonophagus</name>
    <dbReference type="NCBI Taxonomy" id="54262"/>
    <lineage>
        <taxon>Archaea</taxon>
        <taxon>Methanobacteriati</taxon>
        <taxon>Methanobacteriota</taxon>
        <taxon>Thermococci</taxon>
        <taxon>Thermococcales</taxon>
        <taxon>Thermococcaceae</taxon>
        <taxon>Thermococcus</taxon>
    </lineage>
</organism>
<feature type="transmembrane region" description="Helical" evidence="1">
    <location>
        <begin position="188"/>
        <end position="212"/>
    </location>
</feature>
<feature type="transmembrane region" description="Helical" evidence="1">
    <location>
        <begin position="368"/>
        <end position="386"/>
    </location>
</feature>
<sequence>MKKLLYFIFIFIAYTISLWTFSMIPGIIMETGIASLLVLLVFFSVASAIVVTEINAVMKKGYRIHEFMTKVGRTPAISMILLSFLFIVAAIVAHYTGVALSGILGIKIVGAGIIAALLALGLLLIARSRSLDLIVIFSVILLIITVSVPMFLKSKFDEVVTSDTSRQFTEIALSRMFSLSSFHLTSDLIVMSFLVAILVFGLGIGFYYVIGFSMSSVKVSAKKLILIILAIQVLLSFTTALTMTYSLSIAHQAYSTAFQFGEAEESIRLYTEYFMPLWEFNITRVTTAVDATYGIPSILRIGGLTTYAVALSLALFLAGFTTLLVLFETGAQIAMDTFQTTRRNALIVVALISAVLAGFTYSDSIRGVLLSTIAGLIPIYTAIELFPASRAEESPGKIYVLMALLIGLGLVTVGLTIGVNGDVGILGIIVGLMLLVPLVFNKMLIKTAR</sequence>
<feature type="transmembrane region" description="Helical" evidence="1">
    <location>
        <begin position="103"/>
        <end position="126"/>
    </location>
</feature>
<evidence type="ECO:0000313" key="3">
    <source>
        <dbReference type="EMBL" id="CUX78308.1"/>
    </source>
</evidence>